<reference evidence="4" key="1">
    <citation type="journal article" date="2019" name="Int. J. Syst. Evol. Microbiol.">
        <title>The Global Catalogue of Microorganisms (GCM) 10K type strain sequencing project: providing services to taxonomists for standard genome sequencing and annotation.</title>
        <authorList>
            <consortium name="The Broad Institute Genomics Platform"/>
            <consortium name="The Broad Institute Genome Sequencing Center for Infectious Disease"/>
            <person name="Wu L."/>
            <person name="Ma J."/>
        </authorList>
    </citation>
    <scope>NUCLEOTIDE SEQUENCE [LARGE SCALE GENOMIC DNA]</scope>
    <source>
        <strain evidence="4">CGMCC 1.10188</strain>
    </source>
</reference>
<dbReference type="PANTHER" id="PTHR10907">
    <property type="entry name" value="REGUCALCIN"/>
    <property type="match status" value="1"/>
</dbReference>
<sequence>MTASDTAMMALLVDCGCELGEAPLWHPLRGELLFVDIAGRALHAVAGDGSRGRRWDFDVPVSALGWIDHDRIMVATALGFVEIDLGTDRRTVHAALEACNPRTRSNDGRVDPFGGFWVGTMGLAGERDMGALYRLSGRDITTLRRPMSIPNACCFTGDGRIGYSGDSLTGIIHRWPIDPATGLPAGAPEVFVDLSGAGAAPDGAVVDAEDHVWCALWDGGRVVRYRPDGTQERSIALPVSRPTCPAFGGPDLKTLYVTSAWQGFTPAQRAAEPLAGGVFAVRVDTPGLPEPAFRMTGTMSHS</sequence>
<evidence type="ECO:0000313" key="3">
    <source>
        <dbReference type="EMBL" id="GGB36786.1"/>
    </source>
</evidence>
<evidence type="ECO:0000259" key="2">
    <source>
        <dbReference type="Pfam" id="PF08450"/>
    </source>
</evidence>
<dbReference type="InterPro" id="IPR005511">
    <property type="entry name" value="SMP-30"/>
</dbReference>
<dbReference type="Gene3D" id="2.120.10.30">
    <property type="entry name" value="TolB, C-terminal domain"/>
    <property type="match status" value="1"/>
</dbReference>
<dbReference type="Pfam" id="PF08450">
    <property type="entry name" value="SGL"/>
    <property type="match status" value="1"/>
</dbReference>
<keyword evidence="4" id="KW-1185">Reference proteome</keyword>
<proteinExistence type="inferred from homology"/>
<dbReference type="Proteomes" id="UP000603352">
    <property type="component" value="Unassembled WGS sequence"/>
</dbReference>
<evidence type="ECO:0000256" key="1">
    <source>
        <dbReference type="ARBA" id="ARBA00008853"/>
    </source>
</evidence>
<organism evidence="3 4">
    <name type="scientific">Tistrella bauzanensis</name>
    <dbReference type="NCBI Taxonomy" id="657419"/>
    <lineage>
        <taxon>Bacteria</taxon>
        <taxon>Pseudomonadati</taxon>
        <taxon>Pseudomonadota</taxon>
        <taxon>Alphaproteobacteria</taxon>
        <taxon>Geminicoccales</taxon>
        <taxon>Geminicoccaceae</taxon>
        <taxon>Tistrella</taxon>
    </lineage>
</organism>
<dbReference type="PANTHER" id="PTHR10907:SF47">
    <property type="entry name" value="REGUCALCIN"/>
    <property type="match status" value="1"/>
</dbReference>
<dbReference type="PRINTS" id="PR01790">
    <property type="entry name" value="SMP30FAMILY"/>
</dbReference>
<dbReference type="InterPro" id="IPR011042">
    <property type="entry name" value="6-blade_b-propeller_TolB-like"/>
</dbReference>
<gene>
    <name evidence="3" type="ORF">GCM10011505_17790</name>
</gene>
<accession>A0ABQ1IEU3</accession>
<comment type="caution">
    <text evidence="3">The sequence shown here is derived from an EMBL/GenBank/DDBJ whole genome shotgun (WGS) entry which is preliminary data.</text>
</comment>
<dbReference type="SUPFAM" id="SSF63829">
    <property type="entry name" value="Calcium-dependent phosphotriesterase"/>
    <property type="match status" value="1"/>
</dbReference>
<evidence type="ECO:0000313" key="4">
    <source>
        <dbReference type="Proteomes" id="UP000603352"/>
    </source>
</evidence>
<feature type="domain" description="SMP-30/Gluconolactonase/LRE-like region" evidence="2">
    <location>
        <begin position="19"/>
        <end position="260"/>
    </location>
</feature>
<comment type="similarity">
    <text evidence="1">Belongs to the SMP-30/CGR1 family.</text>
</comment>
<dbReference type="RefSeq" id="WP_188576920.1">
    <property type="nucleotide sequence ID" value="NZ_BMDZ01000016.1"/>
</dbReference>
<dbReference type="EMBL" id="BMDZ01000016">
    <property type="protein sequence ID" value="GGB36786.1"/>
    <property type="molecule type" value="Genomic_DNA"/>
</dbReference>
<dbReference type="InterPro" id="IPR013658">
    <property type="entry name" value="SGL"/>
</dbReference>
<name>A0ABQ1IEU3_9PROT</name>
<protein>
    <submittedName>
        <fullName evidence="3">Gluconolactonase</fullName>
    </submittedName>
</protein>